<sequence length="317" mass="35296">MSQPAPMIDGDHMEVIAPRVTYNTVAVSSLLAQKWIDQHNTRNRPVNERAVMRYQNDMESGRWAFAADPIRFDRDGVLLDGQHRLIALANCVPAMTIPFLVVRGLDPEAQAAMDQGHKRTTGQQLALHRVANSNHVASAAFQHLVWERGLLFTDGKVQRGQVTTAVVLDWVLENEDIVTQFNAMTTMIRRCGARPGVMGGFVVSALTRVDHRAVASFITLLDKLSNLGEGHPILALSHRFMRAKRDGLKFSDRDQLGVTVAAWNHWMNGRTVSKLQAPKGGWSRDNFPAIEPPGKKFDYAECERGYDMFLATIGGAR</sequence>
<keyword evidence="2" id="KW-1185">Reference proteome</keyword>
<organism evidence="1 2">
    <name type="scientific">Mycobacterium phage Bipper</name>
    <dbReference type="NCBI Taxonomy" id="1805457"/>
    <lineage>
        <taxon>Viruses</taxon>
        <taxon>Duplodnaviria</taxon>
        <taxon>Heunggongvirae</taxon>
        <taxon>Uroviricota</taxon>
        <taxon>Caudoviricetes</taxon>
        <taxon>Bippervirus</taxon>
        <taxon>Bippervirus bipper</taxon>
    </lineage>
</organism>
<dbReference type="EMBL" id="KU728633">
    <property type="protein sequence ID" value="AMQ66998.1"/>
    <property type="molecule type" value="Genomic_DNA"/>
</dbReference>
<evidence type="ECO:0000313" key="2">
    <source>
        <dbReference type="Proteomes" id="UP000201826"/>
    </source>
</evidence>
<dbReference type="OrthoDB" id="20133at10239"/>
<proteinExistence type="predicted"/>
<dbReference type="GeneID" id="29125784"/>
<dbReference type="Proteomes" id="UP000201826">
    <property type="component" value="Segment"/>
</dbReference>
<gene>
    <name evidence="1" type="primary">63</name>
    <name evidence="1" type="ORF">SEA_BIPPER_63</name>
</gene>
<name>A0A142F2J1_9CAUD</name>
<reference evidence="2" key="1">
    <citation type="submission" date="2016-02" db="EMBL/GenBank/DDBJ databases">
        <authorList>
            <person name="Isern S."/>
            <person name="Barcellona C.M."/>
            <person name="Dozier K.D."/>
            <person name="Faust J.M."/>
            <person name="Fedrick A.J."/>
            <person name="Gagliardi L.E."/>
            <person name="Gatt S.M."/>
            <person name="Gleason P.S."/>
            <person name="Gomez E.A."/>
            <person name="Hoffman A.M."/>
            <person name="Jenkins M."/>
            <person name="Jones M.J."/>
            <person name="Lang J.F."/>
            <person name="Lequay S.M."/>
            <person name="Mars P.J."/>
            <person name="Mtchedlidze N."/>
            <person name="Osking Z.B."/>
            <person name="Paul L.M."/>
            <person name="Pica A.N."/>
            <person name="Robison M.D."/>
            <person name="Rodriguez D."/>
            <person name="Rosales K.A."/>
            <person name="Saravis L.E."/>
            <person name="Sisson B.M."/>
            <person name="Tan A.L."/>
            <person name="Voltaire R."/>
            <person name="Michael S.F."/>
            <person name="Warner M.H."/>
            <person name="Bradley K.W."/>
            <person name="Asai D.J."/>
            <person name="Bowman C.A."/>
            <person name="Russell D.A."/>
            <person name="Pope W.H."/>
            <person name="Jacobs-Sera D."/>
            <person name="Hendrix R.W."/>
            <person name="Hatfull G.F."/>
        </authorList>
    </citation>
    <scope>NUCLEOTIDE SEQUENCE [LARGE SCALE GENOMIC DNA]</scope>
</reference>
<accession>A0A142F2J1</accession>
<evidence type="ECO:0000313" key="1">
    <source>
        <dbReference type="EMBL" id="AMQ66998.1"/>
    </source>
</evidence>
<protein>
    <submittedName>
        <fullName evidence="1">HTH DNA binding protein</fullName>
    </submittedName>
</protein>
<dbReference type="RefSeq" id="YP_009303210.1">
    <property type="nucleotide sequence ID" value="NC_031253.1"/>
</dbReference>
<dbReference type="KEGG" id="vg:29125784"/>